<protein>
    <submittedName>
        <fullName evidence="2">Uncharacterized protein</fullName>
    </submittedName>
</protein>
<reference evidence="3" key="1">
    <citation type="journal article" date="2019" name="Int. J. Syst. Evol. Microbiol.">
        <title>The Global Catalogue of Microorganisms (GCM) 10K type strain sequencing project: providing services to taxonomists for standard genome sequencing and annotation.</title>
        <authorList>
            <consortium name="The Broad Institute Genomics Platform"/>
            <consortium name="The Broad Institute Genome Sequencing Center for Infectious Disease"/>
            <person name="Wu L."/>
            <person name="Ma J."/>
        </authorList>
    </citation>
    <scope>NUCLEOTIDE SEQUENCE [LARGE SCALE GENOMIC DNA]</scope>
    <source>
        <strain evidence="3">JCM 16021</strain>
    </source>
</reference>
<dbReference type="Proteomes" id="UP001500575">
    <property type="component" value="Unassembled WGS sequence"/>
</dbReference>
<accession>A0ABP5JJV0</accession>
<evidence type="ECO:0000313" key="3">
    <source>
        <dbReference type="Proteomes" id="UP001500575"/>
    </source>
</evidence>
<keyword evidence="1" id="KW-0732">Signal</keyword>
<dbReference type="EMBL" id="BAAAQQ010000002">
    <property type="protein sequence ID" value="GAA2119053.1"/>
    <property type="molecule type" value="Genomic_DNA"/>
</dbReference>
<feature type="signal peptide" evidence="1">
    <location>
        <begin position="1"/>
        <end position="30"/>
    </location>
</feature>
<proteinExistence type="predicted"/>
<feature type="chain" id="PRO_5045117888" evidence="1">
    <location>
        <begin position="31"/>
        <end position="134"/>
    </location>
</feature>
<name>A0ABP5JJV0_9ACTN</name>
<evidence type="ECO:0000313" key="2">
    <source>
        <dbReference type="EMBL" id="GAA2119053.1"/>
    </source>
</evidence>
<evidence type="ECO:0000256" key="1">
    <source>
        <dbReference type="SAM" id="SignalP"/>
    </source>
</evidence>
<dbReference type="RefSeq" id="WP_344302686.1">
    <property type="nucleotide sequence ID" value="NZ_BAAAQQ010000002.1"/>
</dbReference>
<comment type="caution">
    <text evidence="2">The sequence shown here is derived from an EMBL/GenBank/DDBJ whole genome shotgun (WGS) entry which is preliminary data.</text>
</comment>
<organism evidence="2 3">
    <name type="scientific">Nocardioides bigeumensis</name>
    <dbReference type="NCBI Taxonomy" id="433657"/>
    <lineage>
        <taxon>Bacteria</taxon>
        <taxon>Bacillati</taxon>
        <taxon>Actinomycetota</taxon>
        <taxon>Actinomycetes</taxon>
        <taxon>Propionibacteriales</taxon>
        <taxon>Nocardioidaceae</taxon>
        <taxon>Nocardioides</taxon>
    </lineage>
</organism>
<keyword evidence="3" id="KW-1185">Reference proteome</keyword>
<sequence length="134" mass="14361">MTPPRSPGRPAGIAVAALIVLALSAGPVSASDDDKEVRREGTCGQTTEWKVKAKKDDGRIEFEGEIDSNRNGQTWRWKMKHNGSISAQGTATTRAPSGSFDVERKLADLSGTDMLVFKAKNPATGERCRGAIAF</sequence>
<gene>
    <name evidence="2" type="ORF">GCM10009843_11540</name>
</gene>